<feature type="region of interest" description="Disordered" evidence="1">
    <location>
        <begin position="868"/>
        <end position="927"/>
    </location>
</feature>
<sequence length="927" mass="105871">MGARFDKWLARPSTLHFLRQLISPDHPPALTRRPHPTALLKRRARCFATAIAATPQVEDVVHGSRHQDAKTHITPETYHEQRRRVAKELKLRIPKASRRGESFESPAEVPLPTSYAGILSREAHVRFISSTRGLLVDHPDNFANLEAWSQILQYRERVDGFKGVSDVWDGMRRRGINLPVEGELAGVFWTTFLHAAIVERQNLVHKQLLREVYGHAEDLKAAGYGHYRSLHKLLVGRFLRETPGSVKDVGPEYEWHLRCHNDGFCPKHALVELVEDVFQSRTRGLAFNRFRKIYKDHGERNLYDLCMPLVFKHAANDEPTIIRWHNFFVWHKDMPSTDMQTYRSIQYLLGSQKLKHRIEPGDLANAFAADRGDPAKSIYPSLSRASMNSLVGDVHGIKPKAISDKFCARMFATHAFPLEAIIRGIAMLGTEALGPTAMRELAVRSASLETFKKRLADVQDAGMEIVPSIYTRLLTQVANNSQHELFQALLNSDQHPESYDDQHMQEALLTEFLESENLEQAHLTLMGLSQADFEMADRAWNRLFQHYIQCQDHAEIVRIFNQMCSEQMEISRRTLNFLTKYLLAERSPGKRPMVSSRSPDGAFVSIDFVTNAHMYAVERGTTIHPTRWIEILKRYGMSGNINGLARLAPWLAEKYPAHHKDVYYTHNGNKLRREISKKSPQAFILNPVMLRAFVLWGFKHAAARDKLQIQNIGGAVAASFGVHELWARGLVLLLQLKGLGVHVQTVNVRRALEEILWILFGPAVTKRNDNLEAMRNNKLTLEHYIEHANELWDEPIFDIAPDIVVDRSPEGKARLLSAVFGRQRLADQKTGTWVDVDAWAAAQSQGYWHQTPPFRKARSRVWSRSPFQFTDGMTRNQRRSARLHRPRREGDTLLPVGQALTPQHQSPAAPPLSLYRPPNQPDIPEET</sequence>
<name>A0AB34L5Y1_9PEZI</name>
<reference evidence="2 3" key="1">
    <citation type="journal article" date="2020" name="Microbiol. Resour. Announc.">
        <title>Draft Genome Sequence of a Cladosporium Species Isolated from the Mesophotic Ascidian Didemnum maculosum.</title>
        <authorList>
            <person name="Gioti A."/>
            <person name="Siaperas R."/>
            <person name="Nikolaivits E."/>
            <person name="Le Goff G."/>
            <person name="Ouazzani J."/>
            <person name="Kotoulas G."/>
            <person name="Topakas E."/>
        </authorList>
    </citation>
    <scope>NUCLEOTIDE SEQUENCE [LARGE SCALE GENOMIC DNA]</scope>
    <source>
        <strain evidence="2 3">TM138-S3</strain>
    </source>
</reference>
<feature type="compositionally biased region" description="Basic residues" evidence="1">
    <location>
        <begin position="876"/>
        <end position="887"/>
    </location>
</feature>
<dbReference type="InterPro" id="IPR011990">
    <property type="entry name" value="TPR-like_helical_dom_sf"/>
</dbReference>
<dbReference type="Proteomes" id="UP000803884">
    <property type="component" value="Unassembled WGS sequence"/>
</dbReference>
<dbReference type="RefSeq" id="XP_069233614.1">
    <property type="nucleotide sequence ID" value="XM_069369569.1"/>
</dbReference>
<dbReference type="GeneID" id="96002407"/>
<proteinExistence type="predicted"/>
<accession>A0AB34L5Y1</accession>
<gene>
    <name evidence="2" type="ORF">WHR41_00963</name>
</gene>
<keyword evidence="3" id="KW-1185">Reference proteome</keyword>
<dbReference type="AlphaFoldDB" id="A0AB34L5Y1"/>
<comment type="caution">
    <text evidence="2">The sequence shown here is derived from an EMBL/GenBank/DDBJ whole genome shotgun (WGS) entry which is preliminary data.</text>
</comment>
<evidence type="ECO:0000313" key="3">
    <source>
        <dbReference type="Proteomes" id="UP000803884"/>
    </source>
</evidence>
<protein>
    <submittedName>
        <fullName evidence="2">Uncharacterized protein</fullName>
    </submittedName>
</protein>
<evidence type="ECO:0000256" key="1">
    <source>
        <dbReference type="SAM" id="MobiDB-lite"/>
    </source>
</evidence>
<evidence type="ECO:0000313" key="2">
    <source>
        <dbReference type="EMBL" id="KAL1590509.1"/>
    </source>
</evidence>
<dbReference type="EMBL" id="JAAQHG020000002">
    <property type="protein sequence ID" value="KAL1590509.1"/>
    <property type="molecule type" value="Genomic_DNA"/>
</dbReference>
<organism evidence="2 3">
    <name type="scientific">Cladosporium halotolerans</name>
    <dbReference type="NCBI Taxonomy" id="1052096"/>
    <lineage>
        <taxon>Eukaryota</taxon>
        <taxon>Fungi</taxon>
        <taxon>Dikarya</taxon>
        <taxon>Ascomycota</taxon>
        <taxon>Pezizomycotina</taxon>
        <taxon>Dothideomycetes</taxon>
        <taxon>Dothideomycetidae</taxon>
        <taxon>Cladosporiales</taxon>
        <taxon>Cladosporiaceae</taxon>
        <taxon>Cladosporium</taxon>
    </lineage>
</organism>
<dbReference type="Gene3D" id="1.25.40.10">
    <property type="entry name" value="Tetratricopeptide repeat domain"/>
    <property type="match status" value="1"/>
</dbReference>